<dbReference type="EMBL" id="CP015970">
    <property type="protein sequence ID" value="AOZ45587.1"/>
    <property type="molecule type" value="Genomic_DNA"/>
</dbReference>
<dbReference type="OrthoDB" id="9798208at2"/>
<keyword evidence="2" id="KW-0378">Hydrolase</keyword>
<dbReference type="CDD" id="cd03443">
    <property type="entry name" value="PaaI_thioesterase"/>
    <property type="match status" value="1"/>
</dbReference>
<gene>
    <name evidence="5" type="ORF">A8L58_01400</name>
    <name evidence="4" type="ORF">AXH35_16460</name>
</gene>
<dbReference type="GO" id="GO:0005829">
    <property type="term" value="C:cytosol"/>
    <property type="evidence" value="ECO:0007669"/>
    <property type="project" value="TreeGrafter"/>
</dbReference>
<evidence type="ECO:0000313" key="4">
    <source>
        <dbReference type="EMBL" id="AMS06801.1"/>
    </source>
</evidence>
<dbReference type="GO" id="GO:0061522">
    <property type="term" value="F:1,4-dihydroxy-2-naphthoyl-CoA thioesterase activity"/>
    <property type="evidence" value="ECO:0007669"/>
    <property type="project" value="TreeGrafter"/>
</dbReference>
<dbReference type="Pfam" id="PF03061">
    <property type="entry name" value="4HBT"/>
    <property type="match status" value="1"/>
</dbReference>
<dbReference type="Proteomes" id="UP000075221">
    <property type="component" value="Chromosome"/>
</dbReference>
<evidence type="ECO:0000313" key="5">
    <source>
        <dbReference type="EMBL" id="AOZ45587.1"/>
    </source>
</evidence>
<keyword evidence="7" id="KW-1185">Reference proteome</keyword>
<feature type="domain" description="Thioesterase" evidence="3">
    <location>
        <begin position="52"/>
        <end position="129"/>
    </location>
</feature>
<accession>A0A142KL13</accession>
<dbReference type="PANTHER" id="PTHR43240:SF5">
    <property type="entry name" value="1,4-DIHYDROXY-2-NAPHTHOYL-COA THIOESTERASE 1"/>
    <property type="match status" value="1"/>
</dbReference>
<dbReference type="GeneID" id="88086253"/>
<dbReference type="KEGG" id="aaci:ASQ49_14700"/>
<protein>
    <submittedName>
        <fullName evidence="4">Competence protein ComA</fullName>
    </submittedName>
</protein>
<evidence type="ECO:0000256" key="1">
    <source>
        <dbReference type="ARBA" id="ARBA00008324"/>
    </source>
</evidence>
<dbReference type="SUPFAM" id="SSF54637">
    <property type="entry name" value="Thioesterase/thiol ester dehydrase-isomerase"/>
    <property type="match status" value="1"/>
</dbReference>
<evidence type="ECO:0000313" key="6">
    <source>
        <dbReference type="Proteomes" id="UP000075221"/>
    </source>
</evidence>
<dbReference type="EMBL" id="CP014352">
    <property type="protein sequence ID" value="AMS06801.1"/>
    <property type="molecule type" value="Genomic_DNA"/>
</dbReference>
<evidence type="ECO:0000259" key="3">
    <source>
        <dbReference type="Pfam" id="PF03061"/>
    </source>
</evidence>
<sequence>MGYATSDGVVLPEWLQGLVSPLDDKLGVEIHELTATSCVITAPLRGNTQPTGLWHGGASGVLVETAGSLAAMCHARQMGMGAVGTELNVSHLRAPHGDRMIAIATAVHLGRHTTTHSVEIRDDHHRLCAMGRVSCQVVSLDHADQR</sequence>
<name>A0A142KL13_9ACTN</name>
<dbReference type="Proteomes" id="UP000178666">
    <property type="component" value="Chromosome"/>
</dbReference>
<evidence type="ECO:0000313" key="7">
    <source>
        <dbReference type="Proteomes" id="UP000178666"/>
    </source>
</evidence>
<dbReference type="AlphaFoldDB" id="A0A142KL13"/>
<dbReference type="InterPro" id="IPR006683">
    <property type="entry name" value="Thioestr_dom"/>
</dbReference>
<comment type="similarity">
    <text evidence="1">Belongs to the thioesterase PaaI family.</text>
</comment>
<dbReference type="InterPro" id="IPR029069">
    <property type="entry name" value="HotDog_dom_sf"/>
</dbReference>
<dbReference type="NCBIfam" id="TIGR00369">
    <property type="entry name" value="unchar_dom_1"/>
    <property type="match status" value="1"/>
</dbReference>
<evidence type="ECO:0000256" key="2">
    <source>
        <dbReference type="ARBA" id="ARBA00022801"/>
    </source>
</evidence>
<dbReference type="RefSeq" id="WP_028701717.1">
    <property type="nucleotide sequence ID" value="NZ_CP013126.1"/>
</dbReference>
<dbReference type="Gene3D" id="3.10.129.10">
    <property type="entry name" value="Hotdog Thioesterase"/>
    <property type="match status" value="1"/>
</dbReference>
<dbReference type="InterPro" id="IPR003736">
    <property type="entry name" value="PAAI_dom"/>
</dbReference>
<proteinExistence type="inferred from homology"/>
<dbReference type="PANTHER" id="PTHR43240">
    <property type="entry name" value="1,4-DIHYDROXY-2-NAPHTHOYL-COA THIOESTERASE 1"/>
    <property type="match status" value="1"/>
</dbReference>
<reference evidence="4 6" key="2">
    <citation type="submission" date="2016-02" db="EMBL/GenBank/DDBJ databases">
        <title>Complete Genome Sequence of Propionibacterium acidipropionici ATCC 55737.</title>
        <authorList>
            <person name="Luna Flores C.H."/>
            <person name="Nielsen L.K."/>
            <person name="Marcellin E."/>
        </authorList>
    </citation>
    <scope>NUCLEOTIDE SEQUENCE [LARGE SCALE GENOMIC DNA]</scope>
    <source>
        <strain evidence="4 6">ATCC 55737</strain>
    </source>
</reference>
<organism evidence="4 6">
    <name type="scientific">Acidipropionibacterium acidipropionici</name>
    <dbReference type="NCBI Taxonomy" id="1748"/>
    <lineage>
        <taxon>Bacteria</taxon>
        <taxon>Bacillati</taxon>
        <taxon>Actinomycetota</taxon>
        <taxon>Actinomycetes</taxon>
        <taxon>Propionibacteriales</taxon>
        <taxon>Propionibacteriaceae</taxon>
        <taxon>Acidipropionibacterium</taxon>
    </lineage>
</organism>
<reference evidence="5 7" key="1">
    <citation type="journal article" date="2016" name="Plant Dis.">
        <title>Improved production of propionic acid using genome shuffling.</title>
        <authorList>
            <person name="Luna-Flores C.H."/>
            <person name="Palfreyman R.W."/>
            <person name="Kromer J.O."/>
            <person name="Nielsen L.K."/>
            <person name="Marcellin E."/>
        </authorList>
    </citation>
    <scope>NUCLEOTIDE SEQUENCE [LARGE SCALE GENOMIC DNA]</scope>
    <source>
        <strain evidence="5 7">F3E8</strain>
    </source>
</reference>